<dbReference type="Pfam" id="PF00270">
    <property type="entry name" value="DEAD"/>
    <property type="match status" value="1"/>
</dbReference>
<dbReference type="GO" id="GO:0005524">
    <property type="term" value="F:ATP binding"/>
    <property type="evidence" value="ECO:0007669"/>
    <property type="project" value="UniProtKB-KW"/>
</dbReference>
<evidence type="ECO:0000259" key="5">
    <source>
        <dbReference type="PROSITE" id="PS51192"/>
    </source>
</evidence>
<dbReference type="InterPro" id="IPR001650">
    <property type="entry name" value="Helicase_C-like"/>
</dbReference>
<dbReference type="PROSITE" id="PS51192">
    <property type="entry name" value="HELICASE_ATP_BIND_1"/>
    <property type="match status" value="1"/>
</dbReference>
<dbReference type="PANTHER" id="PTHR18934:SF257">
    <property type="entry name" value="ATP-DEPENDENT RNA HELICASE DHX30"/>
    <property type="match status" value="1"/>
</dbReference>
<dbReference type="GO" id="GO:0005737">
    <property type="term" value="C:cytoplasm"/>
    <property type="evidence" value="ECO:0007669"/>
    <property type="project" value="TreeGrafter"/>
</dbReference>
<dbReference type="CDD" id="cd18791">
    <property type="entry name" value="SF2_C_RHA"/>
    <property type="match status" value="1"/>
</dbReference>
<proteinExistence type="predicted"/>
<reference evidence="7" key="1">
    <citation type="submission" date="2021-12" db="EMBL/GenBank/DDBJ databases">
        <authorList>
            <person name="King R."/>
        </authorList>
    </citation>
    <scope>NUCLEOTIDE SEQUENCE</scope>
</reference>
<dbReference type="PANTHER" id="PTHR18934">
    <property type="entry name" value="ATP-DEPENDENT RNA HELICASE"/>
    <property type="match status" value="1"/>
</dbReference>
<dbReference type="Proteomes" id="UP001154114">
    <property type="component" value="Chromosome 25"/>
</dbReference>
<dbReference type="SMART" id="SM00487">
    <property type="entry name" value="DEXDc"/>
    <property type="match status" value="1"/>
</dbReference>
<dbReference type="Pfam" id="PF00271">
    <property type="entry name" value="Helicase_C"/>
    <property type="match status" value="1"/>
</dbReference>
<dbReference type="PROSITE" id="PS51194">
    <property type="entry name" value="HELICASE_CTER"/>
    <property type="match status" value="1"/>
</dbReference>
<dbReference type="SMART" id="SM00847">
    <property type="entry name" value="HA2"/>
    <property type="match status" value="1"/>
</dbReference>
<name>A0A9P0BWX0_CHRIL</name>
<dbReference type="Gene3D" id="3.40.50.300">
    <property type="entry name" value="P-loop containing nucleotide triphosphate hydrolases"/>
    <property type="match status" value="2"/>
</dbReference>
<dbReference type="InterPro" id="IPR011545">
    <property type="entry name" value="DEAD/DEAH_box_helicase_dom"/>
</dbReference>
<dbReference type="OrthoDB" id="5600252at2759"/>
<dbReference type="CDD" id="cd17917">
    <property type="entry name" value="DEXHc_RHA-like"/>
    <property type="match status" value="1"/>
</dbReference>
<evidence type="ECO:0000259" key="6">
    <source>
        <dbReference type="PROSITE" id="PS51194"/>
    </source>
</evidence>
<dbReference type="GO" id="GO:0003678">
    <property type="term" value="F:DNA helicase activity"/>
    <property type="evidence" value="ECO:0007669"/>
    <property type="project" value="TreeGrafter"/>
</dbReference>
<dbReference type="SUPFAM" id="SSF52540">
    <property type="entry name" value="P-loop containing nucleoside triphosphate hydrolases"/>
    <property type="match status" value="1"/>
</dbReference>
<evidence type="ECO:0000313" key="7">
    <source>
        <dbReference type="EMBL" id="CAH0598209.1"/>
    </source>
</evidence>
<evidence type="ECO:0000313" key="8">
    <source>
        <dbReference type="Proteomes" id="UP001154114"/>
    </source>
</evidence>
<dbReference type="InterPro" id="IPR007502">
    <property type="entry name" value="Helicase-assoc_dom"/>
</dbReference>
<dbReference type="InterPro" id="IPR014001">
    <property type="entry name" value="Helicase_ATP-bd"/>
</dbReference>
<dbReference type="InterPro" id="IPR027417">
    <property type="entry name" value="P-loop_NTPase"/>
</dbReference>
<dbReference type="Gene3D" id="1.20.120.1080">
    <property type="match status" value="1"/>
</dbReference>
<accession>A0A9P0BWX0</accession>
<dbReference type="GO" id="GO:0003724">
    <property type="term" value="F:RNA helicase activity"/>
    <property type="evidence" value="ECO:0007669"/>
    <property type="project" value="TreeGrafter"/>
</dbReference>
<dbReference type="Gene3D" id="3.30.160.20">
    <property type="match status" value="1"/>
</dbReference>
<keyword evidence="8" id="KW-1185">Reference proteome</keyword>
<dbReference type="EMBL" id="LR824028">
    <property type="protein sequence ID" value="CAH0598209.1"/>
    <property type="molecule type" value="Genomic_DNA"/>
</dbReference>
<keyword evidence="4" id="KW-0067">ATP-binding</keyword>
<dbReference type="InterPro" id="IPR002464">
    <property type="entry name" value="DNA/RNA_helicase_DEAH_CS"/>
</dbReference>
<dbReference type="PROSITE" id="PS00690">
    <property type="entry name" value="DEAH_ATP_HELICASE"/>
    <property type="match status" value="1"/>
</dbReference>
<evidence type="ECO:0000256" key="1">
    <source>
        <dbReference type="ARBA" id="ARBA00022741"/>
    </source>
</evidence>
<keyword evidence="3" id="KW-0347">Helicase</keyword>
<dbReference type="AlphaFoldDB" id="A0A9P0BWX0"/>
<dbReference type="GO" id="GO:0016787">
    <property type="term" value="F:hydrolase activity"/>
    <property type="evidence" value="ECO:0007669"/>
    <property type="project" value="UniProtKB-KW"/>
</dbReference>
<feature type="domain" description="Helicase ATP-binding" evidence="5">
    <location>
        <begin position="325"/>
        <end position="489"/>
    </location>
</feature>
<sequence length="1070" mass="120608">MFVCKSWIVRSNIWRRHLFSNHVVNSVIPPHVNQRGISACLQSKYIFDHENRRNSHNLFNLTIHRKWCSKGLIDEEQNSLNVKHGNVQKKITEIFPLPRVTLNELAAKTPDKAFDIHYKQSSVAPKGVTKRTQNNDWTCTYTFVWPEKAKFEGTAISKRNAAEKAATQALHWLYTIRRIDSKGQPIYDKNVLENIKSTLNDPIHVTISDKSMEKVEKVWNEYESGIKDIYEATFKQTKHRVIHSPAVLTKDSTIDEDDFSEDEELNNVNAISEIKTHVHPVYGKKVKQPAASTLDRRNRVLQKKFQQYDADLTPLPIDEYREEITSTLDKTRVLVIVGAAGCGKSTRAPAAILRHCGARTTAIVCEPRRVAAVGLAERVASELGEEVGESIGYQVRLHSKPPKPPGGSILYCTSGILLRRLQTNPGLEGCSHVIIDEAHERDVNTDVILLLLKRALNINPDLKIVIMSATLDTGVFTSYFDQCPIIEVPGRTHPVEVLHLEDIQKKFNLKLPHTLENCQREDGKPQLNCQEVTDIIKAVDKTQKEGAILVFLPGWNEIKLTKQLLDDHYGQTATHMILPVHSRLSTSDQAKMFATPPPGVRKIVLATNVAETSITIPDVVHVIDSGAHKENRIKEGTGTASLETVWVSLAGAKQRTGRAGRVQPGHCYRMYTSEKEAEFAPHTTPEILRIPLEQTVLDCKAYAPDEKIGSFLSELPEPPSEKAIRYAVNDLMEIGALTPQEQLTRIGSLLSSLTLHPRLALSLLRAAVLGNVVCVANMAAHCTSNTEVFVNAADRRDEIRETKRNYSATSDHASLYCIQEEFEQHSQPERERYCSNRGLRADRLGYIRSLTNLHLEQVLKSSIIAPTTEAEELNQFSEIEELMAGVLLSGADALLTTRRLVQTKRKMKTVVDVVTSTGERAHIGSESVNHKISHLSRPSLLCYFGGHHSAERRALVVYKTTLVPPHTPLVFCMGALIKEENCDTTVLSLPKHRLKVNIPTSQAEYIIKTREMLRKTFDYYLERDVKTLEYEDHEKVSKFKVKLVKAIGRILVEAHRDYNEKPRSEFDSFR</sequence>
<evidence type="ECO:0008006" key="9">
    <source>
        <dbReference type="Google" id="ProtNLM"/>
    </source>
</evidence>
<evidence type="ECO:0000256" key="2">
    <source>
        <dbReference type="ARBA" id="ARBA00022801"/>
    </source>
</evidence>
<dbReference type="GO" id="GO:0002151">
    <property type="term" value="F:G-quadruplex RNA binding"/>
    <property type="evidence" value="ECO:0007669"/>
    <property type="project" value="TreeGrafter"/>
</dbReference>
<keyword evidence="2" id="KW-0378">Hydrolase</keyword>
<protein>
    <recommendedName>
        <fullName evidence="9">ATP-dependent RNA helicase DHX30</fullName>
    </recommendedName>
</protein>
<evidence type="ECO:0000256" key="4">
    <source>
        <dbReference type="ARBA" id="ARBA00022840"/>
    </source>
</evidence>
<dbReference type="GO" id="GO:0005634">
    <property type="term" value="C:nucleus"/>
    <property type="evidence" value="ECO:0007669"/>
    <property type="project" value="TreeGrafter"/>
</dbReference>
<gene>
    <name evidence="7" type="ORF">CINC_LOCUS8051</name>
</gene>
<organism evidence="7 8">
    <name type="scientific">Chrysodeixis includens</name>
    <name type="common">Soybean looper</name>
    <name type="synonym">Pseudoplusia includens</name>
    <dbReference type="NCBI Taxonomy" id="689277"/>
    <lineage>
        <taxon>Eukaryota</taxon>
        <taxon>Metazoa</taxon>
        <taxon>Ecdysozoa</taxon>
        <taxon>Arthropoda</taxon>
        <taxon>Hexapoda</taxon>
        <taxon>Insecta</taxon>
        <taxon>Pterygota</taxon>
        <taxon>Neoptera</taxon>
        <taxon>Endopterygota</taxon>
        <taxon>Lepidoptera</taxon>
        <taxon>Glossata</taxon>
        <taxon>Ditrysia</taxon>
        <taxon>Noctuoidea</taxon>
        <taxon>Noctuidae</taxon>
        <taxon>Plusiinae</taxon>
        <taxon>Chrysodeixis</taxon>
    </lineage>
</organism>
<dbReference type="SMART" id="SM00490">
    <property type="entry name" value="HELICc"/>
    <property type="match status" value="1"/>
</dbReference>
<keyword evidence="1" id="KW-0547">Nucleotide-binding</keyword>
<feature type="domain" description="Helicase C-terminal" evidence="6">
    <location>
        <begin position="534"/>
        <end position="703"/>
    </location>
</feature>
<evidence type="ECO:0000256" key="3">
    <source>
        <dbReference type="ARBA" id="ARBA00022806"/>
    </source>
</evidence>